<dbReference type="Gene3D" id="3.30.420.150">
    <property type="entry name" value="Exopolyphosphatase. Domain 2"/>
    <property type="match status" value="1"/>
</dbReference>
<feature type="domain" description="Ppx/GppA phosphatase N-terminal" evidence="2">
    <location>
        <begin position="52"/>
        <end position="308"/>
    </location>
</feature>
<evidence type="ECO:0000256" key="1">
    <source>
        <dbReference type="ARBA" id="ARBA00007125"/>
    </source>
</evidence>
<dbReference type="InterPro" id="IPR050273">
    <property type="entry name" value="GppA/Ppx_hydrolase"/>
</dbReference>
<proteinExistence type="inferred from homology"/>
<dbReference type="Pfam" id="PF02541">
    <property type="entry name" value="Ppx-GppA"/>
    <property type="match status" value="1"/>
</dbReference>
<comment type="similarity">
    <text evidence="1">Belongs to the GppA/Ppx family.</text>
</comment>
<protein>
    <submittedName>
        <fullName evidence="3">Exopolyphosphatase</fullName>
    </submittedName>
</protein>
<comment type="caution">
    <text evidence="3">The sequence shown here is derived from an EMBL/GenBank/DDBJ whole genome shotgun (WGS) entry which is preliminary data.</text>
</comment>
<dbReference type="EMBL" id="DVGB01000061">
    <property type="protein sequence ID" value="HIR01674.1"/>
    <property type="molecule type" value="Genomic_DNA"/>
</dbReference>
<reference evidence="3" key="2">
    <citation type="journal article" date="2021" name="PeerJ">
        <title>Extensive microbial diversity within the chicken gut microbiome revealed by metagenomics and culture.</title>
        <authorList>
            <person name="Gilroy R."/>
            <person name="Ravi A."/>
            <person name="Getino M."/>
            <person name="Pursley I."/>
            <person name="Horton D.L."/>
            <person name="Alikhan N.F."/>
            <person name="Baker D."/>
            <person name="Gharbi K."/>
            <person name="Hall N."/>
            <person name="Watson M."/>
            <person name="Adriaenssens E.M."/>
            <person name="Foster-Nyarko E."/>
            <person name="Jarju S."/>
            <person name="Secka A."/>
            <person name="Antonio M."/>
            <person name="Oren A."/>
            <person name="Chaudhuri R.R."/>
            <person name="La Ragione R."/>
            <person name="Hildebrand F."/>
            <person name="Pallen M.J."/>
        </authorList>
    </citation>
    <scope>NUCLEOTIDE SEQUENCE</scope>
    <source>
        <strain evidence="3">ChiGjej1B1-2707</strain>
    </source>
</reference>
<dbReference type="PANTHER" id="PTHR30005">
    <property type="entry name" value="EXOPOLYPHOSPHATASE"/>
    <property type="match status" value="1"/>
</dbReference>
<gene>
    <name evidence="3" type="ORF">IAA69_05360</name>
</gene>
<organism evidence="3 4">
    <name type="scientific">Candidatus Aveggerthella stercoripullorum</name>
    <dbReference type="NCBI Taxonomy" id="2840688"/>
    <lineage>
        <taxon>Bacteria</taxon>
        <taxon>Bacillati</taxon>
        <taxon>Actinomycetota</taxon>
        <taxon>Coriobacteriia</taxon>
        <taxon>Eggerthellales</taxon>
        <taxon>Eggerthellaceae</taxon>
        <taxon>Eggerthellaceae incertae sedis</taxon>
        <taxon>Candidatus Aveggerthella</taxon>
    </lineage>
</organism>
<dbReference type="PANTHER" id="PTHR30005:SF0">
    <property type="entry name" value="RETROGRADE REGULATION PROTEIN 2"/>
    <property type="match status" value="1"/>
</dbReference>
<dbReference type="Proteomes" id="UP000824261">
    <property type="component" value="Unassembled WGS sequence"/>
</dbReference>
<dbReference type="Gene3D" id="3.30.420.40">
    <property type="match status" value="1"/>
</dbReference>
<dbReference type="AlphaFoldDB" id="A0A9D1A043"/>
<evidence type="ECO:0000313" key="3">
    <source>
        <dbReference type="EMBL" id="HIR01674.1"/>
    </source>
</evidence>
<name>A0A9D1A043_9ACTN</name>
<reference evidence="3" key="1">
    <citation type="submission" date="2020-10" db="EMBL/GenBank/DDBJ databases">
        <authorList>
            <person name="Gilroy R."/>
        </authorList>
    </citation>
    <scope>NUCLEOTIDE SEQUENCE</scope>
    <source>
        <strain evidence="3">ChiGjej1B1-2707</strain>
    </source>
</reference>
<dbReference type="CDD" id="cd24052">
    <property type="entry name" value="ASKHA_NBD_HpPPX-GppA-like"/>
    <property type="match status" value="1"/>
</dbReference>
<sequence length="314" mass="34843">MPNYGIIDLGSNTVRMCIYEVRNSKQTEYRKKKDFRTIINHKIMAGLAAHVEDGLMTAQGIDHAVSVLSGHLRRAEYFNCKRLDIFATAVLRNCDNSHEAVRLIERRIGHDIRILSCADEAHLGFVGAMSAEPLGDGTLIDIGGGSTELTCIRDGKDSNNVSIGQGSLSSYANHIDLVLPTEEEARTIVDAFDEKLEETVGKKRDRYRSKQFYGVGGAVRAAAKMLAEVDRTERPEVITPEDLDRIVELYRENTRAFAHLAVKATPDRVHTLLPGCLILRRALREFGAENVRVCGGGVREGYLIERILKGVPKP</sequence>
<dbReference type="InterPro" id="IPR043129">
    <property type="entry name" value="ATPase_NBD"/>
</dbReference>
<accession>A0A9D1A043</accession>
<dbReference type="SUPFAM" id="SSF53067">
    <property type="entry name" value="Actin-like ATPase domain"/>
    <property type="match status" value="2"/>
</dbReference>
<evidence type="ECO:0000259" key="2">
    <source>
        <dbReference type="Pfam" id="PF02541"/>
    </source>
</evidence>
<dbReference type="InterPro" id="IPR003695">
    <property type="entry name" value="Ppx_GppA_N"/>
</dbReference>
<evidence type="ECO:0000313" key="4">
    <source>
        <dbReference type="Proteomes" id="UP000824261"/>
    </source>
</evidence>
<dbReference type="GO" id="GO:0006357">
    <property type="term" value="P:regulation of transcription by RNA polymerase II"/>
    <property type="evidence" value="ECO:0007669"/>
    <property type="project" value="TreeGrafter"/>
</dbReference>